<sequence length="95" mass="10480">MQNFGAQEMRKGRLAFVRLSKRETLQNLIDEMLAERVFNEGLAAYILESNDTRADIARDMIDSVTKKGDVACSLFAGAIARQDVVLADAMGISQV</sequence>
<evidence type="ECO:0000259" key="1">
    <source>
        <dbReference type="PROSITE" id="PS50209"/>
    </source>
</evidence>
<dbReference type="Gene3D" id="1.10.533.10">
    <property type="entry name" value="Death Domain, Fas"/>
    <property type="match status" value="1"/>
</dbReference>
<proteinExistence type="predicted"/>
<dbReference type="OrthoDB" id="19690at10239"/>
<dbReference type="EMBL" id="KP056312">
    <property type="protein sequence ID" value="AIW68535.1"/>
    <property type="molecule type" value="Genomic_DNA"/>
</dbReference>
<dbReference type="InterPro" id="IPR011029">
    <property type="entry name" value="DEATH-like_dom_sf"/>
</dbReference>
<reference evidence="2 3" key="1">
    <citation type="submission" date="2014-10" db="EMBL/GenBank/DDBJ databases">
        <authorList>
            <person name="van Beurden S.J."/>
            <person name="Hughes J."/>
            <person name="Saucedo B."/>
            <person name="Rijks J."/>
            <person name="Kik M."/>
            <person name="Haenen O.L.M."/>
            <person name="Engelsma M.Y."/>
            <person name="Grone A."/>
            <person name="Verheije H."/>
            <person name="Wilkie G."/>
        </authorList>
    </citation>
    <scope>NUCLEOTIDE SEQUENCE [LARGE SCALE GENOMIC DNA]</scope>
    <source>
        <strain evidence="2">Pelophylax kl. esculentus/2013/NL</strain>
    </source>
</reference>
<dbReference type="Proteomes" id="UP000146922">
    <property type="component" value="Segment"/>
</dbReference>
<evidence type="ECO:0000313" key="3">
    <source>
        <dbReference type="Proteomes" id="UP000146922"/>
    </source>
</evidence>
<keyword evidence="3" id="KW-1185">Reference proteome</keyword>
<dbReference type="SUPFAM" id="SSF47986">
    <property type="entry name" value="DEATH domain"/>
    <property type="match status" value="1"/>
</dbReference>
<protein>
    <submittedName>
        <fullName evidence="2">CARD-like caspase</fullName>
    </submittedName>
</protein>
<name>A0A0A0VDA0_9VIRU</name>
<dbReference type="Pfam" id="PF00619">
    <property type="entry name" value="CARD"/>
    <property type="match status" value="1"/>
</dbReference>
<evidence type="ECO:0000313" key="2">
    <source>
        <dbReference type="EMBL" id="AIW68535.1"/>
    </source>
</evidence>
<dbReference type="InterPro" id="IPR001315">
    <property type="entry name" value="CARD"/>
</dbReference>
<dbReference type="PROSITE" id="PS50209">
    <property type="entry name" value="CARD"/>
    <property type="match status" value="1"/>
</dbReference>
<accession>A0A0A0VDA0</accession>
<feature type="domain" description="CARD" evidence="1">
    <location>
        <begin position="1"/>
        <end position="94"/>
    </location>
</feature>
<organism evidence="2 3">
    <name type="scientific">common midwife toad virus-NL</name>
    <dbReference type="NCBI Taxonomy" id="2849710"/>
    <lineage>
        <taxon>Viruses</taxon>
        <taxon>Varidnaviria</taxon>
        <taxon>Bamfordvirae</taxon>
        <taxon>Nucleocytoviricota</taxon>
        <taxon>Megaviricetes</taxon>
        <taxon>Pimascovirales</taxon>
        <taxon>Pimascovirales incertae sedis</taxon>
        <taxon>Iridoviridae</taxon>
        <taxon>Alphairidovirinae</taxon>
        <taxon>Ranavirus</taxon>
        <taxon>Ranavirus alytes1</taxon>
        <taxon>Common midwife toad virus</taxon>
    </lineage>
</organism>